<dbReference type="GO" id="GO:0006281">
    <property type="term" value="P:DNA repair"/>
    <property type="evidence" value="ECO:0007669"/>
    <property type="project" value="TreeGrafter"/>
</dbReference>
<keyword evidence="2" id="KW-0068">Autocatalytic cleavage</keyword>
<dbReference type="InterPro" id="IPR014001">
    <property type="entry name" value="Helicase_ATP-bd"/>
</dbReference>
<dbReference type="InterPro" id="IPR006141">
    <property type="entry name" value="Intein_N"/>
</dbReference>
<dbReference type="InterPro" id="IPR004042">
    <property type="entry name" value="Intein_endonuc_central"/>
</dbReference>
<evidence type="ECO:0000256" key="3">
    <source>
        <dbReference type="ARBA" id="ARBA00023000"/>
    </source>
</evidence>
<dbReference type="InterPro" id="IPR049730">
    <property type="entry name" value="SNF2/RAD54-like_C"/>
</dbReference>
<evidence type="ECO:0000256" key="1">
    <source>
        <dbReference type="ARBA" id="ARBA00022801"/>
    </source>
</evidence>
<dbReference type="Gene3D" id="2.170.16.10">
    <property type="entry name" value="Hedgehog/Intein (Hint) domain"/>
    <property type="match status" value="2"/>
</dbReference>
<dbReference type="Pfam" id="PF00176">
    <property type="entry name" value="SNF2-rel_dom"/>
    <property type="match status" value="1"/>
</dbReference>
<dbReference type="InterPro" id="IPR004860">
    <property type="entry name" value="LAGLIDADG_dom"/>
</dbReference>
<dbReference type="InterPro" id="IPR027417">
    <property type="entry name" value="P-loop_NTPase"/>
</dbReference>
<evidence type="ECO:0000259" key="4">
    <source>
        <dbReference type="PROSITE" id="PS50819"/>
    </source>
</evidence>
<dbReference type="Gene3D" id="3.40.50.10810">
    <property type="entry name" value="Tandem AAA-ATPase domain"/>
    <property type="match status" value="1"/>
</dbReference>
<dbReference type="GO" id="GO:0016539">
    <property type="term" value="P:intein-mediated protein splicing"/>
    <property type="evidence" value="ECO:0007669"/>
    <property type="project" value="InterPro"/>
</dbReference>
<dbReference type="InterPro" id="IPR030934">
    <property type="entry name" value="Intein_C"/>
</dbReference>
<dbReference type="InterPro" id="IPR000330">
    <property type="entry name" value="SNF2_N"/>
</dbReference>
<protein>
    <recommendedName>
        <fullName evidence="7">Helicase</fullName>
    </recommendedName>
</protein>
<dbReference type="SUPFAM" id="SSF52540">
    <property type="entry name" value="P-loop containing nucleoside triphosphate hydrolases"/>
    <property type="match status" value="2"/>
</dbReference>
<dbReference type="InterPro" id="IPR036844">
    <property type="entry name" value="Hint_dom_sf"/>
</dbReference>
<dbReference type="SMART" id="SM00487">
    <property type="entry name" value="DEXDc"/>
    <property type="match status" value="1"/>
</dbReference>
<dbReference type="CDD" id="cd18793">
    <property type="entry name" value="SF2_C_SNF"/>
    <property type="match status" value="1"/>
</dbReference>
<dbReference type="PROSITE" id="PS50817">
    <property type="entry name" value="INTEIN_N_TER"/>
    <property type="match status" value="1"/>
</dbReference>
<dbReference type="Pfam" id="PF14528">
    <property type="entry name" value="LAGLIDADG_3"/>
    <property type="match status" value="1"/>
</dbReference>
<keyword evidence="3" id="KW-0651">Protein splicing</keyword>
<dbReference type="GO" id="GO:0031297">
    <property type="term" value="P:replication fork processing"/>
    <property type="evidence" value="ECO:0007669"/>
    <property type="project" value="TreeGrafter"/>
</dbReference>
<feature type="domain" description="DOD-type homing endonuclease" evidence="4">
    <location>
        <begin position="173"/>
        <end position="311"/>
    </location>
</feature>
<dbReference type="InterPro" id="IPR003587">
    <property type="entry name" value="Hint_dom_N"/>
</dbReference>
<dbReference type="CDD" id="cd00081">
    <property type="entry name" value="Hint"/>
    <property type="match status" value="2"/>
</dbReference>
<keyword evidence="1" id="KW-0378">Hydrolase</keyword>
<dbReference type="PROSITE" id="PS50819">
    <property type="entry name" value="INTEIN_ENDONUCLEASE"/>
    <property type="match status" value="1"/>
</dbReference>
<dbReference type="SMART" id="SM00306">
    <property type="entry name" value="HintN"/>
    <property type="match status" value="1"/>
</dbReference>
<dbReference type="Gene3D" id="3.40.50.300">
    <property type="entry name" value="P-loop containing nucleotide triphosphate hydrolases"/>
    <property type="match status" value="1"/>
</dbReference>
<dbReference type="Gene3D" id="3.10.28.10">
    <property type="entry name" value="Homing endonucleases"/>
    <property type="match status" value="1"/>
</dbReference>
<gene>
    <name evidence="6" type="ORF">TM448A00246_0012</name>
</gene>
<dbReference type="InterPro" id="IPR027434">
    <property type="entry name" value="Homing_endonucl"/>
</dbReference>
<accession>A0A6H1ZDM1</accession>
<dbReference type="SUPFAM" id="SSF55608">
    <property type="entry name" value="Homing endonucleases"/>
    <property type="match status" value="1"/>
</dbReference>
<name>A0A6H1ZDM1_9ZZZZ</name>
<dbReference type="PANTHER" id="PTHR45766:SF6">
    <property type="entry name" value="SWI_SNF-RELATED MATRIX-ASSOCIATED ACTIN-DEPENDENT REGULATOR OF CHROMATIN SUBFAMILY A-LIKE PROTEIN 1"/>
    <property type="match status" value="1"/>
</dbReference>
<dbReference type="PANTHER" id="PTHR45766">
    <property type="entry name" value="DNA ANNEALING HELICASE AND ENDONUCLEASE ZRANB3 FAMILY MEMBER"/>
    <property type="match status" value="1"/>
</dbReference>
<dbReference type="GO" id="GO:0016787">
    <property type="term" value="F:hydrolase activity"/>
    <property type="evidence" value="ECO:0007669"/>
    <property type="project" value="UniProtKB-KW"/>
</dbReference>
<evidence type="ECO:0000313" key="6">
    <source>
        <dbReference type="EMBL" id="QJA45521.1"/>
    </source>
</evidence>
<dbReference type="PRINTS" id="PR00379">
    <property type="entry name" value="INTEIN"/>
</dbReference>
<dbReference type="GO" id="GO:0004519">
    <property type="term" value="F:endonuclease activity"/>
    <property type="evidence" value="ECO:0007669"/>
    <property type="project" value="InterPro"/>
</dbReference>
<evidence type="ECO:0000256" key="2">
    <source>
        <dbReference type="ARBA" id="ARBA00022813"/>
    </source>
</evidence>
<dbReference type="InterPro" id="IPR038718">
    <property type="entry name" value="SNF2-like_sf"/>
</dbReference>
<dbReference type="PROSITE" id="PS51192">
    <property type="entry name" value="HELICASE_ATP_BIND_1"/>
    <property type="match status" value="1"/>
</dbReference>
<dbReference type="InterPro" id="IPR006142">
    <property type="entry name" value="INTEIN"/>
</dbReference>
<organism evidence="6">
    <name type="scientific">viral metagenome</name>
    <dbReference type="NCBI Taxonomy" id="1070528"/>
    <lineage>
        <taxon>unclassified sequences</taxon>
        <taxon>metagenomes</taxon>
        <taxon>organismal metagenomes</taxon>
    </lineage>
</organism>
<feature type="domain" description="Helicase ATP-binding" evidence="5">
    <location>
        <begin position="508"/>
        <end position="654"/>
    </location>
</feature>
<reference evidence="6" key="1">
    <citation type="submission" date="2020-03" db="EMBL/GenBank/DDBJ databases">
        <title>The deep terrestrial virosphere.</title>
        <authorList>
            <person name="Holmfeldt K."/>
            <person name="Nilsson E."/>
            <person name="Simone D."/>
            <person name="Lopez-Fernandez M."/>
            <person name="Wu X."/>
            <person name="de Brujin I."/>
            <person name="Lundin D."/>
            <person name="Andersson A."/>
            <person name="Bertilsson S."/>
            <person name="Dopson M."/>
        </authorList>
    </citation>
    <scope>NUCLEOTIDE SEQUENCE</scope>
    <source>
        <strain evidence="6">TM448A00246</strain>
    </source>
</reference>
<proteinExistence type="predicted"/>
<evidence type="ECO:0008006" key="7">
    <source>
        <dbReference type="Google" id="ProtNLM"/>
    </source>
</evidence>
<dbReference type="PROSITE" id="PS50818">
    <property type="entry name" value="INTEIN_C_TER"/>
    <property type="match status" value="1"/>
</dbReference>
<dbReference type="GO" id="GO:0005524">
    <property type="term" value="F:ATP binding"/>
    <property type="evidence" value="ECO:0007669"/>
    <property type="project" value="InterPro"/>
</dbReference>
<evidence type="ECO:0000259" key="5">
    <source>
        <dbReference type="PROSITE" id="PS51192"/>
    </source>
</evidence>
<dbReference type="AlphaFoldDB" id="A0A6H1ZDM1"/>
<sequence>MKLPKGFSTLVSPYGEYQIESIAFGIIHKQAGLLLDLGLGKCIHPDTLITTDKGPKRIEDIWSNPGIINQISTTEEIKLLDSPIELKSIDRYGNVTITKTATIYKQLINESICKILLHNGEDLITTESHKHLIFNGENIVWKASPNIGEYIISPRIQQIYECKNKISENVAKFLGWQIAEGHERVQKSTSVIIISQKDVNILLDLKEIFTKEINSKYEPTIDLKQKIPALIIRNIDYTNFLRNIGYTVGFLSRNKRIPDFIFKEHKKVKAALLRALFDAESSITKEGTIELSSASFLLVKQIQFLLAEFGILSSIRKKNKYATNTVNKQVREYYLLYIYSEYHYNYDKYIGYSVEYKDIILKNKLNRKNKNPNTGIPVGNLLNEFRLKTKLTGKFFGISNAAFYETLKQGLSIKSCDLLITNLQKVLCSQSIRDIKVEKNYKRQISLGNVKRYRNDLISLRNKLIELRRFHYTKIIKTETIPYNGYVFDLSVPETENYISGNYVLHNTYCAINTARYRIQNNNVKTILVVAPNSLLKNWYNEIKKFSEYKPIILQAVDREERVARIRALNSKKFQFGIINYEALHIFGRELSNLYPGMIIFDESARYLKNIETWRTKTAILLADKADYTLLLTGTLFNKPEDIFSQFRILDWGMSFGLNFYRFRNIYFNSEKLGAYKKYSIREERIPEINKKIFSLCIRKTKKDCLPELPEQLFSEIVVEMDRNLKQVYDEVKKKIIAEILTLEGTKEFNITNILTKLLRLQQVTSGFISEKGVPYELEFKPKLQALLDRIELICDVEESAVVWCRFLYSIDMISRELNKRKIKHITMSGKTKNNYERWKGFQECKDFPIFIGQIESGGIGIELFKHNSNAKHQHMLFYENTFSNETRTQATGRIHRIGQESVCIYTDFLIENSIDTRILESIKKDQVIIKDIMEKGFKNYLK</sequence>
<dbReference type="EMBL" id="MT143992">
    <property type="protein sequence ID" value="QJA45521.1"/>
    <property type="molecule type" value="Genomic_DNA"/>
</dbReference>
<dbReference type="InterPro" id="IPR003586">
    <property type="entry name" value="Hint_dom_C"/>
</dbReference>
<dbReference type="SMART" id="SM00305">
    <property type="entry name" value="HintC"/>
    <property type="match status" value="1"/>
</dbReference>
<dbReference type="SUPFAM" id="SSF51294">
    <property type="entry name" value="Hedgehog/intein (Hint) domain"/>
    <property type="match status" value="1"/>
</dbReference>